<sequence length="190" mass="20097">MADVLRREAGGVATIILVCSTVAAAAAAAGMLAVADVGAAAGGGVGGGARRQPRQAEVRTPPGGAHTIQRKVLNQLGAKIELAGDGAKAVDIFKDAIERVSVSGEHNVPLPYDVIFMDCQMPEMDGYEATMRIRKEESRYGICTPIIALTSHSMEDDLQKAIHAGMNLHMTNPIERRTIVEAVHGVCKRQ</sequence>
<evidence type="ECO:0000256" key="1">
    <source>
        <dbReference type="ARBA" id="ARBA00022553"/>
    </source>
</evidence>
<reference evidence="6 7" key="1">
    <citation type="journal article" date="2005" name="PLoS Biol.">
        <title>The genomes of Oryza sativa: a history of duplications.</title>
        <authorList>
            <person name="Yu J."/>
            <person name="Wang J."/>
            <person name="Lin W."/>
            <person name="Li S."/>
            <person name="Li H."/>
            <person name="Zhou J."/>
            <person name="Ni P."/>
            <person name="Dong W."/>
            <person name="Hu S."/>
            <person name="Zeng C."/>
            <person name="Zhang J."/>
            <person name="Zhang Y."/>
            <person name="Li R."/>
            <person name="Xu Z."/>
            <person name="Li S."/>
            <person name="Li X."/>
            <person name="Zheng H."/>
            <person name="Cong L."/>
            <person name="Lin L."/>
            <person name="Yin J."/>
            <person name="Geng J."/>
            <person name="Li G."/>
            <person name="Shi J."/>
            <person name="Liu J."/>
            <person name="Lv H."/>
            <person name="Li J."/>
            <person name="Wang J."/>
            <person name="Deng Y."/>
            <person name="Ran L."/>
            <person name="Shi X."/>
            <person name="Wang X."/>
            <person name="Wu Q."/>
            <person name="Li C."/>
            <person name="Ren X."/>
            <person name="Wang J."/>
            <person name="Wang X."/>
            <person name="Li D."/>
            <person name="Liu D."/>
            <person name="Zhang X."/>
            <person name="Ji Z."/>
            <person name="Zhao W."/>
            <person name="Sun Y."/>
            <person name="Zhang Z."/>
            <person name="Bao J."/>
            <person name="Han Y."/>
            <person name="Dong L."/>
            <person name="Ji J."/>
            <person name="Chen P."/>
            <person name="Wu S."/>
            <person name="Liu J."/>
            <person name="Xiao Y."/>
            <person name="Bu D."/>
            <person name="Tan J."/>
            <person name="Yang L."/>
            <person name="Ye C."/>
            <person name="Zhang J."/>
            <person name="Xu J."/>
            <person name="Zhou Y."/>
            <person name="Yu Y."/>
            <person name="Zhang B."/>
            <person name="Zhuang S."/>
            <person name="Wei H."/>
            <person name="Liu B."/>
            <person name="Lei M."/>
            <person name="Yu H."/>
            <person name="Li Y."/>
            <person name="Xu H."/>
            <person name="Wei S."/>
            <person name="He X."/>
            <person name="Fang L."/>
            <person name="Zhang Z."/>
            <person name="Zhang Y."/>
            <person name="Huang X."/>
            <person name="Su Z."/>
            <person name="Tong W."/>
            <person name="Li J."/>
            <person name="Tong Z."/>
            <person name="Li S."/>
            <person name="Ye J."/>
            <person name="Wang L."/>
            <person name="Fang L."/>
            <person name="Lei T."/>
            <person name="Chen C."/>
            <person name="Chen H."/>
            <person name="Xu Z."/>
            <person name="Li H."/>
            <person name="Huang H."/>
            <person name="Zhang F."/>
            <person name="Xu H."/>
            <person name="Li N."/>
            <person name="Zhao C."/>
            <person name="Li S."/>
            <person name="Dong L."/>
            <person name="Huang Y."/>
            <person name="Li L."/>
            <person name="Xi Y."/>
            <person name="Qi Q."/>
            <person name="Li W."/>
            <person name="Zhang B."/>
            <person name="Hu W."/>
            <person name="Zhang Y."/>
            <person name="Tian X."/>
            <person name="Jiao Y."/>
            <person name="Liang X."/>
            <person name="Jin J."/>
            <person name="Gao L."/>
            <person name="Zheng W."/>
            <person name="Hao B."/>
            <person name="Liu S."/>
            <person name="Wang W."/>
            <person name="Yuan L."/>
            <person name="Cao M."/>
            <person name="McDermott J."/>
            <person name="Samudrala R."/>
            <person name="Wang J."/>
            <person name="Wong G.K."/>
            <person name="Yang H."/>
        </authorList>
    </citation>
    <scope>NUCLEOTIDE SEQUENCE [LARGE SCALE GENOMIC DNA]</scope>
    <source>
        <strain evidence="7">cv. 93-11</strain>
    </source>
</reference>
<dbReference type="SUPFAM" id="SSF52172">
    <property type="entry name" value="CheY-like"/>
    <property type="match status" value="1"/>
</dbReference>
<dbReference type="GO" id="GO:0000160">
    <property type="term" value="P:phosphorelay signal transduction system"/>
    <property type="evidence" value="ECO:0007669"/>
    <property type="project" value="InterPro"/>
</dbReference>
<dbReference type="HOGENOM" id="CLU_134691_0_0_1"/>
<dbReference type="Pfam" id="PF00072">
    <property type="entry name" value="Response_reg"/>
    <property type="match status" value="1"/>
</dbReference>
<keyword evidence="4" id="KW-0812">Transmembrane</keyword>
<keyword evidence="1 2" id="KW-0597">Phosphoprotein</keyword>
<evidence type="ECO:0000259" key="5">
    <source>
        <dbReference type="PROSITE" id="PS50110"/>
    </source>
</evidence>
<dbReference type="Proteomes" id="UP000007015">
    <property type="component" value="Chromosome 5"/>
</dbReference>
<dbReference type="InterPro" id="IPR001789">
    <property type="entry name" value="Sig_transdc_resp-reg_receiver"/>
</dbReference>
<dbReference type="PROSITE" id="PS50110">
    <property type="entry name" value="RESPONSE_REGULATORY"/>
    <property type="match status" value="1"/>
</dbReference>
<feature type="transmembrane region" description="Helical" evidence="4">
    <location>
        <begin position="12"/>
        <end position="35"/>
    </location>
</feature>
<evidence type="ECO:0000313" key="7">
    <source>
        <dbReference type="Proteomes" id="UP000007015"/>
    </source>
</evidence>
<evidence type="ECO:0000256" key="3">
    <source>
        <dbReference type="SAM" id="MobiDB-lite"/>
    </source>
</evidence>
<keyword evidence="4" id="KW-0472">Membrane</keyword>
<dbReference type="Gene3D" id="3.40.50.2300">
    <property type="match status" value="1"/>
</dbReference>
<dbReference type="InterPro" id="IPR011006">
    <property type="entry name" value="CheY-like_superfamily"/>
</dbReference>
<dbReference type="PANTHER" id="PTHR45339">
    <property type="entry name" value="HYBRID SIGNAL TRANSDUCTION HISTIDINE KINASE J"/>
    <property type="match status" value="1"/>
</dbReference>
<dbReference type="EMBL" id="CM000130">
    <property type="protein sequence ID" value="EAY96952.1"/>
    <property type="molecule type" value="Genomic_DNA"/>
</dbReference>
<dbReference type="SMART" id="SM00448">
    <property type="entry name" value="REC"/>
    <property type="match status" value="1"/>
</dbReference>
<proteinExistence type="predicted"/>
<dbReference type="STRING" id="39946.A2Y1J2"/>
<evidence type="ECO:0000256" key="4">
    <source>
        <dbReference type="SAM" id="Phobius"/>
    </source>
</evidence>
<protein>
    <recommendedName>
        <fullName evidence="5">Response regulatory domain-containing protein</fullName>
    </recommendedName>
</protein>
<organism evidence="6 7">
    <name type="scientific">Oryza sativa subsp. indica</name>
    <name type="common">Rice</name>
    <dbReference type="NCBI Taxonomy" id="39946"/>
    <lineage>
        <taxon>Eukaryota</taxon>
        <taxon>Viridiplantae</taxon>
        <taxon>Streptophyta</taxon>
        <taxon>Embryophyta</taxon>
        <taxon>Tracheophyta</taxon>
        <taxon>Spermatophyta</taxon>
        <taxon>Magnoliopsida</taxon>
        <taxon>Liliopsida</taxon>
        <taxon>Poales</taxon>
        <taxon>Poaceae</taxon>
        <taxon>BOP clade</taxon>
        <taxon>Oryzoideae</taxon>
        <taxon>Oryzeae</taxon>
        <taxon>Oryzinae</taxon>
        <taxon>Oryza</taxon>
        <taxon>Oryza sativa</taxon>
    </lineage>
</organism>
<dbReference type="Gramene" id="BGIOSGA019361-TA">
    <property type="protein sequence ID" value="BGIOSGA019361-PA"/>
    <property type="gene ID" value="BGIOSGA019361"/>
</dbReference>
<evidence type="ECO:0000313" key="6">
    <source>
        <dbReference type="EMBL" id="EAY96952.1"/>
    </source>
</evidence>
<dbReference type="AlphaFoldDB" id="A2Y1J2"/>
<dbReference type="OMA" id="NPIERRT"/>
<evidence type="ECO:0000256" key="2">
    <source>
        <dbReference type="PROSITE-ProRule" id="PRU00169"/>
    </source>
</evidence>
<dbReference type="CDD" id="cd17546">
    <property type="entry name" value="REC_hyHK_CKI1_RcsC-like"/>
    <property type="match status" value="1"/>
</dbReference>
<gene>
    <name evidence="6" type="ORF">OsI_18871</name>
</gene>
<dbReference type="PANTHER" id="PTHR45339:SF5">
    <property type="entry name" value="HISTIDINE KINASE"/>
    <property type="match status" value="1"/>
</dbReference>
<feature type="modified residue" description="4-aspartylphosphate" evidence="2">
    <location>
        <position position="118"/>
    </location>
</feature>
<keyword evidence="4" id="KW-1133">Transmembrane helix</keyword>
<keyword evidence="7" id="KW-1185">Reference proteome</keyword>
<feature type="domain" description="Response regulatory" evidence="5">
    <location>
        <begin position="64"/>
        <end position="187"/>
    </location>
</feature>
<feature type="region of interest" description="Disordered" evidence="3">
    <location>
        <begin position="45"/>
        <end position="64"/>
    </location>
</feature>
<accession>A2Y1J2</accession>
<name>A2Y1J2_ORYSI</name>